<comment type="caution">
    <text evidence="2">The sequence shown here is derived from an EMBL/GenBank/DDBJ whole genome shotgun (WGS) entry which is preliminary data.</text>
</comment>
<evidence type="ECO:0000313" key="3">
    <source>
        <dbReference type="Proteomes" id="UP000683925"/>
    </source>
</evidence>
<evidence type="ECO:0000313" key="2">
    <source>
        <dbReference type="EMBL" id="CAD8189109.1"/>
    </source>
</evidence>
<keyword evidence="3" id="KW-1185">Reference proteome</keyword>
<dbReference type="PANTHER" id="PTHR31398">
    <property type="entry name" value="MEIOTIC NUCLEAR DIVISION PROTEIN 1 HOMOLOG"/>
    <property type="match status" value="1"/>
</dbReference>
<reference evidence="2" key="1">
    <citation type="submission" date="2021-01" db="EMBL/GenBank/DDBJ databases">
        <authorList>
            <consortium name="Genoscope - CEA"/>
            <person name="William W."/>
        </authorList>
    </citation>
    <scope>NUCLEOTIDE SEQUENCE</scope>
</reference>
<dbReference type="AlphaFoldDB" id="A0A8S1WLS5"/>
<dbReference type="GO" id="GO:0007131">
    <property type="term" value="P:reciprocal meiotic recombination"/>
    <property type="evidence" value="ECO:0007669"/>
    <property type="project" value="TreeGrafter"/>
</dbReference>
<proteinExistence type="predicted"/>
<protein>
    <recommendedName>
        <fullName evidence="4">Transmembrane protein</fullName>
    </recommendedName>
</protein>
<evidence type="ECO:0008006" key="4">
    <source>
        <dbReference type="Google" id="ProtNLM"/>
    </source>
</evidence>
<dbReference type="GO" id="GO:0005634">
    <property type="term" value="C:nucleus"/>
    <property type="evidence" value="ECO:0007669"/>
    <property type="project" value="TreeGrafter"/>
</dbReference>
<sequence>MEKINQYLRVCDIFAQSPSLGMNHKSTYKSSFGGFTSITTIILVFLFFSTNFVDYLDGKNIITKQTQIYDDDLTNLQLNDEDFIMALGIDQINFLDQPYFTINLQQREYERLPNGTVIKNITQLPLVPCTLERFQQIFDRYGKNFSDDFERLQLKNLLCPQTQINLNIGGTYTSNNFNFLKIEVTPCNQSASTDRICASDDEIKQQLEEAGNFKVQVYAVNKVINPNKIGSDYVSIYLDDQSYLSFVPNKISKYANIYFRQYQFQNSLDLYPFNEDQNLNFVSIDNTETKEITDLGRDSDTIYAAFYFRKSPITILVERKNQNVTDLLSKLGGLLQISLIVMGFIISAYNKITIVFVELSNKIYEFSPDVEEQTKQHQQNLKLIDNAYEEKQFKQEYYVNREGYQQKIPNSEIKHKSKILRLFGKSQPDKHIMLIDRPTTENNECVNQGLNDNEDKSNQNTQLAIKDHNILAQRLNCVSGLDYFKKQINLILNRSQPLRFNMKIFVNQLCLRKAFSNSLSVLFYNQAVDKINEQLDVFNILTKLNEIDKLKEILLTNSQQLLFDFASKPIISMIEEKEMPISRTFLENRARHTNVPFQGKKSRKSQVIQTSNKSFFRTQSIDRDNRIYNRIYRAYDLILQQSADQHPQHEVNRKLIKKLGDEMQAIFKLSKLLDFDGIRRLRANSNIDLICRNTQNAPEEMASK</sequence>
<dbReference type="OMA" id="HIMLIDR"/>
<keyword evidence="1" id="KW-0812">Transmembrane</keyword>
<dbReference type="Proteomes" id="UP000683925">
    <property type="component" value="Unassembled WGS sequence"/>
</dbReference>
<dbReference type="PANTHER" id="PTHR31398:SF0">
    <property type="entry name" value="MEIOTIC NUCLEAR DIVISION PROTEIN 1 HOMOLOG"/>
    <property type="match status" value="1"/>
</dbReference>
<feature type="transmembrane region" description="Helical" evidence="1">
    <location>
        <begin position="32"/>
        <end position="53"/>
    </location>
</feature>
<evidence type="ECO:0000256" key="1">
    <source>
        <dbReference type="SAM" id="Phobius"/>
    </source>
</evidence>
<dbReference type="OrthoDB" id="295250at2759"/>
<keyword evidence="1" id="KW-0472">Membrane</keyword>
<keyword evidence="1" id="KW-1133">Transmembrane helix</keyword>
<organism evidence="2 3">
    <name type="scientific">Paramecium octaurelia</name>
    <dbReference type="NCBI Taxonomy" id="43137"/>
    <lineage>
        <taxon>Eukaryota</taxon>
        <taxon>Sar</taxon>
        <taxon>Alveolata</taxon>
        <taxon>Ciliophora</taxon>
        <taxon>Intramacronucleata</taxon>
        <taxon>Oligohymenophorea</taxon>
        <taxon>Peniculida</taxon>
        <taxon>Parameciidae</taxon>
        <taxon>Paramecium</taxon>
    </lineage>
</organism>
<dbReference type="EMBL" id="CAJJDP010000093">
    <property type="protein sequence ID" value="CAD8189109.1"/>
    <property type="molecule type" value="Genomic_DNA"/>
</dbReference>
<accession>A0A8S1WLS5</accession>
<name>A0A8S1WLS5_PAROT</name>
<gene>
    <name evidence="2" type="ORF">POCTA_138.1.T0940109</name>
</gene>